<dbReference type="Pfam" id="PF01411">
    <property type="entry name" value="tRNA-synt_2c"/>
    <property type="match status" value="1"/>
</dbReference>
<dbReference type="GO" id="GO:0004813">
    <property type="term" value="F:alanine-tRNA ligase activity"/>
    <property type="evidence" value="ECO:0007669"/>
    <property type="project" value="UniProtKB-EC"/>
</dbReference>
<protein>
    <recommendedName>
        <fullName evidence="2">alanine--tRNA ligase</fullName>
        <ecNumber evidence="2">6.1.1.7</ecNumber>
    </recommendedName>
</protein>
<keyword evidence="8" id="KW-0067">ATP-binding</keyword>
<dbReference type="GO" id="GO:0006419">
    <property type="term" value="P:alanyl-tRNA aminoacylation"/>
    <property type="evidence" value="ECO:0007669"/>
    <property type="project" value="InterPro"/>
</dbReference>
<dbReference type="EC" id="6.1.1.7" evidence="2"/>
<keyword evidence="5" id="KW-0479">Metal-binding</keyword>
<reference evidence="14" key="1">
    <citation type="submission" date="2022-03" db="EMBL/GenBank/DDBJ databases">
        <title>A functionally conserved STORR gene fusion in Papaver species that diverged 16.8 million years ago.</title>
        <authorList>
            <person name="Catania T."/>
        </authorList>
    </citation>
    <scope>NUCLEOTIDE SEQUENCE</scope>
    <source>
        <strain evidence="14">S-191538</strain>
    </source>
</reference>
<dbReference type="GO" id="GO:0002161">
    <property type="term" value="F:aminoacyl-tRNA deacylase activity"/>
    <property type="evidence" value="ECO:0007669"/>
    <property type="project" value="TreeGrafter"/>
</dbReference>
<evidence type="ECO:0000256" key="8">
    <source>
        <dbReference type="ARBA" id="ARBA00022840"/>
    </source>
</evidence>
<dbReference type="InterPro" id="IPR002318">
    <property type="entry name" value="Ala-tRNA-lgiase_IIc"/>
</dbReference>
<evidence type="ECO:0000256" key="9">
    <source>
        <dbReference type="ARBA" id="ARBA00022884"/>
    </source>
</evidence>
<keyword evidence="11" id="KW-0030">Aminoacyl-tRNA synthetase</keyword>
<dbReference type="PANTHER" id="PTHR11777:SF9">
    <property type="entry name" value="ALANINE--TRNA LIGASE, CYTOPLASMIC"/>
    <property type="match status" value="1"/>
</dbReference>
<organism evidence="14 15">
    <name type="scientific">Papaver nudicaule</name>
    <name type="common">Iceland poppy</name>
    <dbReference type="NCBI Taxonomy" id="74823"/>
    <lineage>
        <taxon>Eukaryota</taxon>
        <taxon>Viridiplantae</taxon>
        <taxon>Streptophyta</taxon>
        <taxon>Embryophyta</taxon>
        <taxon>Tracheophyta</taxon>
        <taxon>Spermatophyta</taxon>
        <taxon>Magnoliopsida</taxon>
        <taxon>Ranunculales</taxon>
        <taxon>Papaveraceae</taxon>
        <taxon>Papaveroideae</taxon>
        <taxon>Papaver</taxon>
    </lineage>
</organism>
<keyword evidence="6" id="KW-0547">Nucleotide-binding</keyword>
<comment type="similarity">
    <text evidence="1">Belongs to the class-II aminoacyl-tRNA synthetase family.</text>
</comment>
<keyword evidence="3" id="KW-0820">tRNA-binding</keyword>
<comment type="catalytic activity">
    <reaction evidence="12">
        <text>tRNA(Ala) + L-alanine + ATP = L-alanyl-tRNA(Ala) + AMP + diphosphate</text>
        <dbReference type="Rhea" id="RHEA:12540"/>
        <dbReference type="Rhea" id="RHEA-COMP:9657"/>
        <dbReference type="Rhea" id="RHEA-COMP:9923"/>
        <dbReference type="ChEBI" id="CHEBI:30616"/>
        <dbReference type="ChEBI" id="CHEBI:33019"/>
        <dbReference type="ChEBI" id="CHEBI:57972"/>
        <dbReference type="ChEBI" id="CHEBI:78442"/>
        <dbReference type="ChEBI" id="CHEBI:78497"/>
        <dbReference type="ChEBI" id="CHEBI:456215"/>
        <dbReference type="EC" id="6.1.1.7"/>
    </reaction>
</comment>
<dbReference type="InterPro" id="IPR018164">
    <property type="entry name" value="Ala-tRNA-synth_IIc_N"/>
</dbReference>
<dbReference type="GO" id="GO:0009507">
    <property type="term" value="C:chloroplast"/>
    <property type="evidence" value="ECO:0007669"/>
    <property type="project" value="TreeGrafter"/>
</dbReference>
<keyword evidence="15" id="KW-1185">Reference proteome</keyword>
<proteinExistence type="inferred from homology"/>
<name>A0AA41S7T7_PAPNU</name>
<evidence type="ECO:0000256" key="6">
    <source>
        <dbReference type="ARBA" id="ARBA00022741"/>
    </source>
</evidence>
<dbReference type="InterPro" id="IPR045864">
    <property type="entry name" value="aa-tRNA-synth_II/BPL/LPL"/>
</dbReference>
<dbReference type="InterPro" id="IPR050058">
    <property type="entry name" value="Ala-tRNA_ligase"/>
</dbReference>
<dbReference type="SUPFAM" id="SSF101353">
    <property type="entry name" value="Putative anticodon-binding domain of alanyl-tRNA synthetase (AlaRS)"/>
    <property type="match status" value="1"/>
</dbReference>
<dbReference type="GO" id="GO:0046872">
    <property type="term" value="F:metal ion binding"/>
    <property type="evidence" value="ECO:0007669"/>
    <property type="project" value="UniProtKB-KW"/>
</dbReference>
<evidence type="ECO:0000313" key="14">
    <source>
        <dbReference type="EMBL" id="MCL7028808.1"/>
    </source>
</evidence>
<keyword evidence="9" id="KW-0694">RNA-binding</keyword>
<sequence length="391" mass="44668">MVKEDRRSLRRRHLVMYHHTFFEMLGNWSFGDYFKEEAISWAWELLTQVYKLPSDRVYVTYFGGDEKLGVEADDEARDIWLKFLPPARVLPFGCKDNFWEMGDTGPCGPCTEIHFDRIGDRDAASLVNSDDPTCIEVWNLVFVQFNREEADGSLKPLPYKHVDTGMGFERLTSILQNKTSNYDTNVFMPILNAIQQATGAAPYSGKVGEDYVEKTDMAYRVVADHIRTLCFAIADGSCPGNLGREFVLRRILRRGVCYGREVLNGPKDFLSGLVKVVVESMGDVFPELKDHEVNIRNIIAKEEYLFGSTLLKGIRMFKKAVKKASEELHDEGGVLSGKDAFDLWDRYGFPLDLTQLMAEERGLLVDVQGFENAMEEHRKRSKTAQKKEKQV</sequence>
<dbReference type="CDD" id="cd00673">
    <property type="entry name" value="AlaRS_core"/>
    <property type="match status" value="1"/>
</dbReference>
<dbReference type="GO" id="GO:0005739">
    <property type="term" value="C:mitochondrion"/>
    <property type="evidence" value="ECO:0007669"/>
    <property type="project" value="TreeGrafter"/>
</dbReference>
<dbReference type="Proteomes" id="UP001177140">
    <property type="component" value="Unassembled WGS sequence"/>
</dbReference>
<dbReference type="GO" id="GO:0005524">
    <property type="term" value="F:ATP binding"/>
    <property type="evidence" value="ECO:0007669"/>
    <property type="project" value="UniProtKB-KW"/>
</dbReference>
<evidence type="ECO:0000256" key="11">
    <source>
        <dbReference type="ARBA" id="ARBA00023146"/>
    </source>
</evidence>
<dbReference type="EMBL" id="JAJJMA010083591">
    <property type="protein sequence ID" value="MCL7028808.1"/>
    <property type="molecule type" value="Genomic_DNA"/>
</dbReference>
<evidence type="ECO:0000256" key="2">
    <source>
        <dbReference type="ARBA" id="ARBA00013168"/>
    </source>
</evidence>
<comment type="caution">
    <text evidence="14">The sequence shown here is derived from an EMBL/GenBank/DDBJ whole genome shotgun (WGS) entry which is preliminary data.</text>
</comment>
<dbReference type="AlphaFoldDB" id="A0AA41S7T7"/>
<dbReference type="GO" id="GO:0000049">
    <property type="term" value="F:tRNA binding"/>
    <property type="evidence" value="ECO:0007669"/>
    <property type="project" value="UniProtKB-KW"/>
</dbReference>
<evidence type="ECO:0000256" key="4">
    <source>
        <dbReference type="ARBA" id="ARBA00022598"/>
    </source>
</evidence>
<dbReference type="SUPFAM" id="SSF55681">
    <property type="entry name" value="Class II aaRS and biotin synthetases"/>
    <property type="match status" value="1"/>
</dbReference>
<evidence type="ECO:0000313" key="15">
    <source>
        <dbReference type="Proteomes" id="UP001177140"/>
    </source>
</evidence>
<dbReference type="InterPro" id="IPR018162">
    <property type="entry name" value="Ala-tRNA-ligase_IIc_anticod-bd"/>
</dbReference>
<dbReference type="PANTHER" id="PTHR11777">
    <property type="entry name" value="ALANYL-TRNA SYNTHETASE"/>
    <property type="match status" value="1"/>
</dbReference>
<evidence type="ECO:0000256" key="7">
    <source>
        <dbReference type="ARBA" id="ARBA00022833"/>
    </source>
</evidence>
<evidence type="ECO:0000256" key="10">
    <source>
        <dbReference type="ARBA" id="ARBA00022917"/>
    </source>
</evidence>
<gene>
    <name evidence="14" type="ORF">MKW94_012239</name>
</gene>
<feature type="domain" description="Alanyl-transfer RNA synthetases family profile" evidence="13">
    <location>
        <begin position="1"/>
        <end position="391"/>
    </location>
</feature>
<accession>A0AA41S7T7</accession>
<dbReference type="InterPro" id="IPR018165">
    <property type="entry name" value="Ala-tRNA-synth_IIc_core"/>
</dbReference>
<evidence type="ECO:0000259" key="13">
    <source>
        <dbReference type="PROSITE" id="PS50860"/>
    </source>
</evidence>
<keyword evidence="4" id="KW-0436">Ligase</keyword>
<keyword evidence="10" id="KW-0648">Protein biosynthesis</keyword>
<dbReference type="FunFam" id="3.30.930.10:FF:000011">
    <property type="entry name" value="Alanine--tRNA ligase, cytoplasmic"/>
    <property type="match status" value="1"/>
</dbReference>
<evidence type="ECO:0000256" key="3">
    <source>
        <dbReference type="ARBA" id="ARBA00022555"/>
    </source>
</evidence>
<evidence type="ECO:0000256" key="5">
    <source>
        <dbReference type="ARBA" id="ARBA00022723"/>
    </source>
</evidence>
<dbReference type="PROSITE" id="PS50860">
    <property type="entry name" value="AA_TRNA_LIGASE_II_ALA"/>
    <property type="match status" value="1"/>
</dbReference>
<evidence type="ECO:0000256" key="1">
    <source>
        <dbReference type="ARBA" id="ARBA00008226"/>
    </source>
</evidence>
<dbReference type="PRINTS" id="PR00980">
    <property type="entry name" value="TRNASYNTHALA"/>
</dbReference>
<evidence type="ECO:0000256" key="12">
    <source>
        <dbReference type="ARBA" id="ARBA00048300"/>
    </source>
</evidence>
<dbReference type="Gene3D" id="3.30.930.10">
    <property type="entry name" value="Bira Bifunctional Protein, Domain 2"/>
    <property type="match status" value="1"/>
</dbReference>
<keyword evidence="7" id="KW-0862">Zinc</keyword>